<sequence>MVLLRDVLLVGAGAVARGKTSLRGASTLVGDRWQTLPEWAAWFSEIGYWAAGLRDGGSNTVVALSVPTREYIAVLLAHGVVNRASQADVVPAESEQNFDQAKGLPLGTCVRVIPVKGPGQGRRVYTGVFGGAIQNHHGRVYELAGSKSPGRRPGPISWFPADDYRLQLLRWPDLPEDYTGRNRFSEELEIPVGAEKLLAGRMADFYGRCSLHSVVIGVRNTVLAEAQVVVAAPGGPALPLQDLLRLRAVRSPGSHYRSVVLSSRGDPEEYRDVVRSCQPTVAVLDGAATVRRWLGASLAGVTVAVVERTSPSALAAADGLYENRRRSVANVDVPRDLGSRIPPGVELLAWKGRGAAR</sequence>
<name>A0ABW3XLM2_9ACTN</name>
<protein>
    <submittedName>
        <fullName evidence="1">Uncharacterized protein</fullName>
    </submittedName>
</protein>
<comment type="caution">
    <text evidence="1">The sequence shown here is derived from an EMBL/GenBank/DDBJ whole genome shotgun (WGS) entry which is preliminary data.</text>
</comment>
<evidence type="ECO:0000313" key="1">
    <source>
        <dbReference type="EMBL" id="MFD1309379.1"/>
    </source>
</evidence>
<accession>A0ABW3XLM2</accession>
<dbReference type="RefSeq" id="WP_381236601.1">
    <property type="nucleotide sequence ID" value="NZ_JBHSKH010000036.1"/>
</dbReference>
<organism evidence="1 2">
    <name type="scientific">Streptomyces kaempferi</name>
    <dbReference type="NCBI Taxonomy" id="333725"/>
    <lineage>
        <taxon>Bacteria</taxon>
        <taxon>Bacillati</taxon>
        <taxon>Actinomycetota</taxon>
        <taxon>Actinomycetes</taxon>
        <taxon>Kitasatosporales</taxon>
        <taxon>Streptomycetaceae</taxon>
        <taxon>Streptomyces</taxon>
    </lineage>
</organism>
<keyword evidence="2" id="KW-1185">Reference proteome</keyword>
<dbReference type="Proteomes" id="UP001597058">
    <property type="component" value="Unassembled WGS sequence"/>
</dbReference>
<reference evidence="2" key="1">
    <citation type="journal article" date="2019" name="Int. J. Syst. Evol. Microbiol.">
        <title>The Global Catalogue of Microorganisms (GCM) 10K type strain sequencing project: providing services to taxonomists for standard genome sequencing and annotation.</title>
        <authorList>
            <consortium name="The Broad Institute Genomics Platform"/>
            <consortium name="The Broad Institute Genome Sequencing Center for Infectious Disease"/>
            <person name="Wu L."/>
            <person name="Ma J."/>
        </authorList>
    </citation>
    <scope>NUCLEOTIDE SEQUENCE [LARGE SCALE GENOMIC DNA]</scope>
    <source>
        <strain evidence="2">CGMCC 4.7020</strain>
    </source>
</reference>
<proteinExistence type="predicted"/>
<dbReference type="EMBL" id="JBHTMM010000037">
    <property type="protein sequence ID" value="MFD1309379.1"/>
    <property type="molecule type" value="Genomic_DNA"/>
</dbReference>
<gene>
    <name evidence="1" type="ORF">ACFQ5X_26430</name>
</gene>
<evidence type="ECO:0000313" key="2">
    <source>
        <dbReference type="Proteomes" id="UP001597058"/>
    </source>
</evidence>